<evidence type="ECO:0000313" key="3">
    <source>
        <dbReference type="EMBL" id="KAF2419882.1"/>
    </source>
</evidence>
<gene>
    <name evidence="3" type="ORF">EJ08DRAFT_33536</name>
</gene>
<keyword evidence="4" id="KW-1185">Reference proteome</keyword>
<feature type="compositionally biased region" description="Low complexity" evidence="1">
    <location>
        <begin position="475"/>
        <end position="502"/>
    </location>
</feature>
<feature type="region of interest" description="Disordered" evidence="1">
    <location>
        <begin position="256"/>
        <end position="306"/>
    </location>
</feature>
<dbReference type="AlphaFoldDB" id="A0A9P4NFS6"/>
<proteinExistence type="predicted"/>
<dbReference type="OrthoDB" id="186626at2759"/>
<evidence type="ECO:0000256" key="2">
    <source>
        <dbReference type="SAM" id="Phobius"/>
    </source>
</evidence>
<organism evidence="3 4">
    <name type="scientific">Tothia fuscella</name>
    <dbReference type="NCBI Taxonomy" id="1048955"/>
    <lineage>
        <taxon>Eukaryota</taxon>
        <taxon>Fungi</taxon>
        <taxon>Dikarya</taxon>
        <taxon>Ascomycota</taxon>
        <taxon>Pezizomycotina</taxon>
        <taxon>Dothideomycetes</taxon>
        <taxon>Pleosporomycetidae</taxon>
        <taxon>Venturiales</taxon>
        <taxon>Cylindrosympodiaceae</taxon>
        <taxon>Tothia</taxon>
    </lineage>
</organism>
<keyword evidence="2" id="KW-1133">Transmembrane helix</keyword>
<reference evidence="3" key="1">
    <citation type="journal article" date="2020" name="Stud. Mycol.">
        <title>101 Dothideomycetes genomes: a test case for predicting lifestyles and emergence of pathogens.</title>
        <authorList>
            <person name="Haridas S."/>
            <person name="Albert R."/>
            <person name="Binder M."/>
            <person name="Bloem J."/>
            <person name="Labutti K."/>
            <person name="Salamov A."/>
            <person name="Andreopoulos B."/>
            <person name="Baker S."/>
            <person name="Barry K."/>
            <person name="Bills G."/>
            <person name="Bluhm B."/>
            <person name="Cannon C."/>
            <person name="Castanera R."/>
            <person name="Culley D."/>
            <person name="Daum C."/>
            <person name="Ezra D."/>
            <person name="Gonzalez J."/>
            <person name="Henrissat B."/>
            <person name="Kuo A."/>
            <person name="Liang C."/>
            <person name="Lipzen A."/>
            <person name="Lutzoni F."/>
            <person name="Magnuson J."/>
            <person name="Mondo S."/>
            <person name="Nolan M."/>
            <person name="Ohm R."/>
            <person name="Pangilinan J."/>
            <person name="Park H.-J."/>
            <person name="Ramirez L."/>
            <person name="Alfaro M."/>
            <person name="Sun H."/>
            <person name="Tritt A."/>
            <person name="Yoshinaga Y."/>
            <person name="Zwiers L.-H."/>
            <person name="Turgeon B."/>
            <person name="Goodwin S."/>
            <person name="Spatafora J."/>
            <person name="Crous P."/>
            <person name="Grigoriev I."/>
        </authorList>
    </citation>
    <scope>NUCLEOTIDE SEQUENCE</scope>
    <source>
        <strain evidence="3">CBS 130266</strain>
    </source>
</reference>
<keyword evidence="2" id="KW-0812">Transmembrane</keyword>
<name>A0A9P4NFS6_9PEZI</name>
<evidence type="ECO:0000313" key="4">
    <source>
        <dbReference type="Proteomes" id="UP000800235"/>
    </source>
</evidence>
<feature type="compositionally biased region" description="Polar residues" evidence="1">
    <location>
        <begin position="503"/>
        <end position="514"/>
    </location>
</feature>
<dbReference type="EMBL" id="MU007115">
    <property type="protein sequence ID" value="KAF2419882.1"/>
    <property type="molecule type" value="Genomic_DNA"/>
</dbReference>
<comment type="caution">
    <text evidence="3">The sequence shown here is derived from an EMBL/GenBank/DDBJ whole genome shotgun (WGS) entry which is preliminary data.</text>
</comment>
<feature type="region of interest" description="Disordered" evidence="1">
    <location>
        <begin position="463"/>
        <end position="514"/>
    </location>
</feature>
<dbReference type="Proteomes" id="UP000800235">
    <property type="component" value="Unassembled WGS sequence"/>
</dbReference>
<feature type="transmembrane region" description="Helical" evidence="2">
    <location>
        <begin position="21"/>
        <end position="44"/>
    </location>
</feature>
<feature type="compositionally biased region" description="Polar residues" evidence="1">
    <location>
        <begin position="292"/>
        <end position="304"/>
    </location>
</feature>
<keyword evidence="2" id="KW-0472">Membrane</keyword>
<accession>A0A9P4NFS6</accession>
<feature type="compositionally biased region" description="Polar residues" evidence="1">
    <location>
        <begin position="463"/>
        <end position="472"/>
    </location>
</feature>
<protein>
    <submittedName>
        <fullName evidence="3">Uncharacterized protein</fullName>
    </submittedName>
</protein>
<sequence length="600" mass="66348">MHTARLHSRGGNLQSNHTVSLILLTWLCLPLSTSIAIFCFLYSYSSRVLSRRTQFTQSPSRRKILITGSSVEAITFANVLHHAGNTVIGADYIRFPALASARFSTAFASYHHLHNQRNGKEDRKKIVIDGFGVRIEISVPFAWLWTRQPKSDLVHDIITLIEREKPDIWIPCDLTHAGVAVNDITIAVEMVKRKTSCAVLHADEDTTEMLTDASAFAEYVEQLETGVRVPEFRVVTTRDEIHRILAISPDSHWELEYNGPASGSDTACDDEDCAADTSDKRRWTWPPPKPRSINSDSGDGSSLQGPAMKSTAKIILPLRLRNATYHAIAGMLIAPEHPWTMRESISGQAITCHLLVVRNTLRSIAATLSQYQKTGGDVSKDVELVPATSLLHKSFESFAQAFTAGLPENTTSFFSINMTIVSNATTMGTINTIFPTSCSVSVHAAVPTILAYSPRRTTPLAQSITDAGNRKQNSGKRTISGGSTRTTSGGSARKASGGSVRSTVTAMNSTPENSTSSPEIRSIYEFFPSLLIHVVFPLLWFMTRLGTFLDAGTGLLSFGERLLTWKDDLFDARDPWPWWWEWNIRLPLAYALPRFGVIHD</sequence>
<evidence type="ECO:0000256" key="1">
    <source>
        <dbReference type="SAM" id="MobiDB-lite"/>
    </source>
</evidence>